<dbReference type="PANTHER" id="PTHR43235:SF1">
    <property type="entry name" value="GLUTAMINE AMIDOTRANSFERASE PB2B2.05-RELATED"/>
    <property type="match status" value="1"/>
</dbReference>
<dbReference type="Pfam" id="PF07722">
    <property type="entry name" value="Peptidase_C26"/>
    <property type="match status" value="1"/>
</dbReference>
<dbReference type="InterPro" id="IPR044668">
    <property type="entry name" value="PuuD-like"/>
</dbReference>
<dbReference type="InterPro" id="IPR011697">
    <property type="entry name" value="Peptidase_C26"/>
</dbReference>
<evidence type="ECO:0000313" key="2">
    <source>
        <dbReference type="Proteomes" id="UP001499979"/>
    </source>
</evidence>
<proteinExistence type="predicted"/>
<dbReference type="InterPro" id="IPR029062">
    <property type="entry name" value="Class_I_gatase-like"/>
</dbReference>
<dbReference type="EMBL" id="BAAAJE010000037">
    <property type="protein sequence ID" value="GAA1165885.1"/>
    <property type="molecule type" value="Genomic_DNA"/>
</dbReference>
<dbReference type="SUPFAM" id="SSF52317">
    <property type="entry name" value="Class I glutamine amidotransferase-like"/>
    <property type="match status" value="1"/>
</dbReference>
<dbReference type="Gene3D" id="3.40.50.880">
    <property type="match status" value="1"/>
</dbReference>
<keyword evidence="2" id="KW-1185">Reference proteome</keyword>
<dbReference type="PROSITE" id="PS51273">
    <property type="entry name" value="GATASE_TYPE_1"/>
    <property type="match status" value="1"/>
</dbReference>
<dbReference type="GO" id="GO:0016787">
    <property type="term" value="F:hydrolase activity"/>
    <property type="evidence" value="ECO:0007669"/>
    <property type="project" value="UniProtKB-KW"/>
</dbReference>
<reference evidence="1 2" key="1">
    <citation type="journal article" date="2019" name="Int. J. Syst. Evol. Microbiol.">
        <title>The Global Catalogue of Microorganisms (GCM) 10K type strain sequencing project: providing services to taxonomists for standard genome sequencing and annotation.</title>
        <authorList>
            <consortium name="The Broad Institute Genomics Platform"/>
            <consortium name="The Broad Institute Genome Sequencing Center for Infectious Disease"/>
            <person name="Wu L."/>
            <person name="Ma J."/>
        </authorList>
    </citation>
    <scope>NUCLEOTIDE SEQUENCE [LARGE SCALE GENOMIC DNA]</scope>
    <source>
        <strain evidence="1 2">JCM 11813</strain>
    </source>
</reference>
<keyword evidence="1" id="KW-0378">Hydrolase</keyword>
<protein>
    <submittedName>
        <fullName evidence="1">Gamma-glutamyl-gamma-aminobutyrate hydrolase family protein</fullName>
    </submittedName>
</protein>
<dbReference type="RefSeq" id="WP_343911235.1">
    <property type="nucleotide sequence ID" value="NZ_BAAAJE010000037.1"/>
</dbReference>
<sequence length="240" mass="25495">MGERRPRVAIPARFSTSASALRYAAEVTSRNLVEAVWAAGGEPLVLHPHAPGGVADDAEVAARLEVADGVLLPGGGDLGAHWSGQDAHPALYDVDDEQDAFDLAVARVCLDRGIPLLAVCRGLQVVNAARGGTVVQDMDEAYGEMRHHRHRVHAIAVDEGTLLAAVVGDKVESSCYHHQCIASLGDGMVVTARSEEGVIEGVEMPTAPGWFLGVQWHPEDTWATDEQQLAVFASLVEAAR</sequence>
<gene>
    <name evidence="1" type="ORF">GCM10009606_48980</name>
</gene>
<evidence type="ECO:0000313" key="1">
    <source>
        <dbReference type="EMBL" id="GAA1165885.1"/>
    </source>
</evidence>
<organism evidence="1 2">
    <name type="scientific">Nocardioides aquiterrae</name>
    <dbReference type="NCBI Taxonomy" id="203799"/>
    <lineage>
        <taxon>Bacteria</taxon>
        <taxon>Bacillati</taxon>
        <taxon>Actinomycetota</taxon>
        <taxon>Actinomycetes</taxon>
        <taxon>Propionibacteriales</taxon>
        <taxon>Nocardioidaceae</taxon>
        <taxon>Nocardioides</taxon>
    </lineage>
</organism>
<dbReference type="CDD" id="cd01745">
    <property type="entry name" value="GATase1_2"/>
    <property type="match status" value="1"/>
</dbReference>
<comment type="caution">
    <text evidence="1">The sequence shown here is derived from an EMBL/GenBank/DDBJ whole genome shotgun (WGS) entry which is preliminary data.</text>
</comment>
<dbReference type="PANTHER" id="PTHR43235">
    <property type="entry name" value="GLUTAMINE AMIDOTRANSFERASE PB2B2.05-RELATED"/>
    <property type="match status" value="1"/>
</dbReference>
<dbReference type="Proteomes" id="UP001499979">
    <property type="component" value="Unassembled WGS sequence"/>
</dbReference>
<name>A0ABN1UST4_9ACTN</name>
<accession>A0ABN1UST4</accession>